<feature type="transmembrane region" description="Helical" evidence="2">
    <location>
        <begin position="108"/>
        <end position="129"/>
    </location>
</feature>
<dbReference type="Pfam" id="PF13727">
    <property type="entry name" value="CoA_binding_3"/>
    <property type="match status" value="1"/>
</dbReference>
<evidence type="ECO:0000313" key="4">
    <source>
        <dbReference type="EMBL" id="MCQ5061330.1"/>
    </source>
</evidence>
<dbReference type="SUPFAM" id="SSF51735">
    <property type="entry name" value="NAD(P)-binding Rossmann-fold domains"/>
    <property type="match status" value="1"/>
</dbReference>
<reference evidence="4" key="1">
    <citation type="submission" date="2022-06" db="EMBL/GenBank/DDBJ databases">
        <title>Isolation of gut microbiota from human fecal samples.</title>
        <authorList>
            <person name="Pamer E.G."/>
            <person name="Barat B."/>
            <person name="Waligurski E."/>
            <person name="Medina S."/>
            <person name="Paddock L."/>
            <person name="Mostad J."/>
        </authorList>
    </citation>
    <scope>NUCLEOTIDE SEQUENCE</scope>
    <source>
        <strain evidence="4">DFI.6.24</strain>
    </source>
</reference>
<dbReference type="InterPro" id="IPR003869">
    <property type="entry name" value="Polysac_CapD-like"/>
</dbReference>
<organism evidence="4 5">
    <name type="scientific">Faecalibacillus intestinalis</name>
    <dbReference type="NCBI Taxonomy" id="1982626"/>
    <lineage>
        <taxon>Bacteria</taxon>
        <taxon>Bacillati</taxon>
        <taxon>Bacillota</taxon>
        <taxon>Erysipelotrichia</taxon>
        <taxon>Erysipelotrichales</taxon>
        <taxon>Coprobacillaceae</taxon>
        <taxon>Faecalibacillus</taxon>
    </lineage>
</organism>
<evidence type="ECO:0000313" key="5">
    <source>
        <dbReference type="Proteomes" id="UP001204814"/>
    </source>
</evidence>
<evidence type="ECO:0000256" key="1">
    <source>
        <dbReference type="ARBA" id="ARBA00007430"/>
    </source>
</evidence>
<feature type="transmembrane region" description="Helical" evidence="2">
    <location>
        <begin position="12"/>
        <end position="33"/>
    </location>
</feature>
<name>A0AAP2UGM1_9FIRM</name>
<dbReference type="CDD" id="cd05237">
    <property type="entry name" value="UDP_invert_4-6DH_SDR_e"/>
    <property type="match status" value="1"/>
</dbReference>
<keyword evidence="2" id="KW-0472">Membrane</keyword>
<dbReference type="PANTHER" id="PTHR43318:SF1">
    <property type="entry name" value="POLYSACCHARIDE BIOSYNTHESIS PROTEIN EPSC-RELATED"/>
    <property type="match status" value="1"/>
</dbReference>
<dbReference type="RefSeq" id="WP_117347431.1">
    <property type="nucleotide sequence ID" value="NZ_JAJDKX010000010.1"/>
</dbReference>
<dbReference type="Pfam" id="PF02719">
    <property type="entry name" value="Polysacc_synt_2"/>
    <property type="match status" value="1"/>
</dbReference>
<evidence type="ECO:0000256" key="2">
    <source>
        <dbReference type="SAM" id="Phobius"/>
    </source>
</evidence>
<dbReference type="InterPro" id="IPR051203">
    <property type="entry name" value="Polysaccharide_Synthase-Rel"/>
</dbReference>
<dbReference type="AlphaFoldDB" id="A0AAP2UGM1"/>
<dbReference type="Proteomes" id="UP001204814">
    <property type="component" value="Unassembled WGS sequence"/>
</dbReference>
<dbReference type="SUPFAM" id="SSF53335">
    <property type="entry name" value="S-adenosyl-L-methionine-dependent methyltransferases"/>
    <property type="match status" value="1"/>
</dbReference>
<sequence>MKDKKLTIRQMLLVVIDIVSILIASYGSLLLRFNGSVESSYLQHMNTMIIFIVLIDLAVFVINKLYHSLWQFASIVELKNILISTFCASAVNIALYEVTQNSLPRSCYIIHFLLLTMCVGGSRFSYRLLRFYSNRGKSKRDLERVMIIGAGLAGEKIYREISSAPQVYKEVICFIDDNIAKQQRSLHNVPIVGGRDKIIEASKEYKIEEILVAMPSVDEKDLADILNICKETKCRIKKLPGIYQMLNGDVHLSDFKEVEIKDLLGREPIEVNLEEIMGYVTDKVVMVTGGGGSIGSELCRQIAAAKPKQLIIVDIYENNAYDIQLELKHDYPDLDLETLIASVRNTKKVDELFKEYRPDIVYRAAAHKHVPLMEDSPNEAVKNNVFGTLNVARAADKYKTKRFILISTDKAVNPTNVMGATKRMCEMIVQTMNNRSKTEYVAVRFGNVLGSNGSVIPLFKKQIKNGGPVTVTHPDIIRYFMTIPEAVSLVLQAGAYAKGGEIFILDMGKPVKIADMARNLIKLSGYEPDIDIKIEYTGLRPGEKLYEELLMKEEGLQDTPNHLIHIGKPIEMDEEVFLEKLVHLKKEAYDETNDIRHLIKDIVPTYQPKA</sequence>
<feature type="domain" description="Polysaccharide biosynthesis protein CapD-like" evidence="3">
    <location>
        <begin position="285"/>
        <end position="562"/>
    </location>
</feature>
<comment type="caution">
    <text evidence="4">The sequence shown here is derived from an EMBL/GenBank/DDBJ whole genome shotgun (WGS) entry which is preliminary data.</text>
</comment>
<keyword evidence="2" id="KW-0812">Transmembrane</keyword>
<dbReference type="PANTHER" id="PTHR43318">
    <property type="entry name" value="UDP-N-ACETYLGLUCOSAMINE 4,6-DEHYDRATASE"/>
    <property type="match status" value="1"/>
</dbReference>
<dbReference type="EMBL" id="JANGBO010000003">
    <property type="protein sequence ID" value="MCQ5061330.1"/>
    <property type="molecule type" value="Genomic_DNA"/>
</dbReference>
<protein>
    <submittedName>
        <fullName evidence="4">Polysaccharide biosynthesis protein</fullName>
    </submittedName>
</protein>
<dbReference type="Gene3D" id="3.40.50.720">
    <property type="entry name" value="NAD(P)-binding Rossmann-like Domain"/>
    <property type="match status" value="2"/>
</dbReference>
<keyword evidence="2" id="KW-1133">Transmembrane helix</keyword>
<comment type="similarity">
    <text evidence="1">Belongs to the polysaccharide synthase family.</text>
</comment>
<accession>A0AAP2UGM1</accession>
<proteinExistence type="inferred from homology"/>
<evidence type="ECO:0000259" key="3">
    <source>
        <dbReference type="Pfam" id="PF02719"/>
    </source>
</evidence>
<dbReference type="InterPro" id="IPR029063">
    <property type="entry name" value="SAM-dependent_MTases_sf"/>
</dbReference>
<gene>
    <name evidence="4" type="ORF">NE542_05685</name>
</gene>
<feature type="transmembrane region" description="Helical" evidence="2">
    <location>
        <begin position="45"/>
        <end position="66"/>
    </location>
</feature>
<dbReference type="InterPro" id="IPR036291">
    <property type="entry name" value="NAD(P)-bd_dom_sf"/>
</dbReference>